<dbReference type="Gene3D" id="2.60.40.420">
    <property type="entry name" value="Cupredoxins - blue copper proteins"/>
    <property type="match status" value="1"/>
</dbReference>
<dbReference type="PROSITE" id="PS00078">
    <property type="entry name" value="COX2"/>
    <property type="match status" value="1"/>
</dbReference>
<feature type="transmembrane region" description="Helical" evidence="7">
    <location>
        <begin position="12"/>
        <end position="32"/>
    </location>
</feature>
<dbReference type="InterPro" id="IPR034214">
    <property type="entry name" value="Ba3_CcO_II_C"/>
</dbReference>
<dbReference type="InterPro" id="IPR051403">
    <property type="entry name" value="NosZ/Cyto_c_oxidase_sub2"/>
</dbReference>
<gene>
    <name evidence="9" type="ORF">ACFO3S_16795</name>
</gene>
<evidence type="ECO:0000259" key="8">
    <source>
        <dbReference type="PROSITE" id="PS50857"/>
    </source>
</evidence>
<evidence type="ECO:0000256" key="5">
    <source>
        <dbReference type="ARBA" id="ARBA00031399"/>
    </source>
</evidence>
<dbReference type="SUPFAM" id="SSF49503">
    <property type="entry name" value="Cupredoxins"/>
    <property type="match status" value="1"/>
</dbReference>
<dbReference type="PANTHER" id="PTHR42838">
    <property type="entry name" value="CYTOCHROME C OXIDASE SUBUNIT II"/>
    <property type="match status" value="1"/>
</dbReference>
<evidence type="ECO:0000256" key="3">
    <source>
        <dbReference type="ARBA" id="ARBA00023008"/>
    </source>
</evidence>
<dbReference type="CDD" id="cd13913">
    <property type="entry name" value="ba3_CcO_II_C"/>
    <property type="match status" value="1"/>
</dbReference>
<feature type="domain" description="Cytochrome oxidase subunit II copper A binding" evidence="8">
    <location>
        <begin position="51"/>
        <end position="157"/>
    </location>
</feature>
<dbReference type="InterPro" id="IPR001505">
    <property type="entry name" value="Copper_CuA"/>
</dbReference>
<evidence type="ECO:0000313" key="10">
    <source>
        <dbReference type="Proteomes" id="UP001596028"/>
    </source>
</evidence>
<protein>
    <recommendedName>
        <fullName evidence="5">Cytochrome aa3 subunit 2</fullName>
    </recommendedName>
</protein>
<keyword evidence="7" id="KW-1133">Transmembrane helix</keyword>
<comment type="subcellular location">
    <subcellularLocation>
        <location evidence="1">Cell envelope</location>
    </subcellularLocation>
</comment>
<organism evidence="9 10">
    <name type="scientific">Cohnella hongkongensis</name>
    <dbReference type="NCBI Taxonomy" id="178337"/>
    <lineage>
        <taxon>Bacteria</taxon>
        <taxon>Bacillati</taxon>
        <taxon>Bacillota</taxon>
        <taxon>Bacilli</taxon>
        <taxon>Bacillales</taxon>
        <taxon>Paenibacillaceae</taxon>
        <taxon>Cohnella</taxon>
    </lineage>
</organism>
<comment type="catalytic activity">
    <reaction evidence="6">
        <text>4 Fe(II)-[cytochrome c] + O2 + 8 H(+)(in) = 4 Fe(III)-[cytochrome c] + 2 H2O + 4 H(+)(out)</text>
        <dbReference type="Rhea" id="RHEA:11436"/>
        <dbReference type="Rhea" id="RHEA-COMP:10350"/>
        <dbReference type="Rhea" id="RHEA-COMP:14399"/>
        <dbReference type="ChEBI" id="CHEBI:15377"/>
        <dbReference type="ChEBI" id="CHEBI:15378"/>
        <dbReference type="ChEBI" id="CHEBI:15379"/>
        <dbReference type="ChEBI" id="CHEBI:29033"/>
        <dbReference type="ChEBI" id="CHEBI:29034"/>
        <dbReference type="EC" id="7.1.1.9"/>
    </reaction>
</comment>
<evidence type="ECO:0000256" key="4">
    <source>
        <dbReference type="ARBA" id="ARBA00024688"/>
    </source>
</evidence>
<dbReference type="PROSITE" id="PS50857">
    <property type="entry name" value="COX2_CUA"/>
    <property type="match status" value="1"/>
</dbReference>
<dbReference type="InterPro" id="IPR008972">
    <property type="entry name" value="Cupredoxin"/>
</dbReference>
<evidence type="ECO:0000313" key="9">
    <source>
        <dbReference type="EMBL" id="MFC4599915.1"/>
    </source>
</evidence>
<dbReference type="InterPro" id="IPR002429">
    <property type="entry name" value="CcO_II-like_C"/>
</dbReference>
<dbReference type="EMBL" id="JBHSEP010000012">
    <property type="protein sequence ID" value="MFC4599915.1"/>
    <property type="molecule type" value="Genomic_DNA"/>
</dbReference>
<dbReference type="Pfam" id="PF00116">
    <property type="entry name" value="COX2"/>
    <property type="match status" value="1"/>
</dbReference>
<keyword evidence="10" id="KW-1185">Reference proteome</keyword>
<dbReference type="RefSeq" id="WP_378098571.1">
    <property type="nucleotide sequence ID" value="NZ_JBHSEP010000012.1"/>
</dbReference>
<comment type="function">
    <text evidence="4">Subunits I and II form the functional core of the enzyme complex. Electrons originating in cytochrome c are transferred via heme a and Cu(A) to the binuclear center formed by heme a3 and Cu(B).</text>
</comment>
<reference evidence="10" key="1">
    <citation type="journal article" date="2019" name="Int. J. Syst. Evol. Microbiol.">
        <title>The Global Catalogue of Microorganisms (GCM) 10K type strain sequencing project: providing services to taxonomists for standard genome sequencing and annotation.</title>
        <authorList>
            <consortium name="The Broad Institute Genomics Platform"/>
            <consortium name="The Broad Institute Genome Sequencing Center for Infectious Disease"/>
            <person name="Wu L."/>
            <person name="Ma J."/>
        </authorList>
    </citation>
    <scope>NUCLEOTIDE SEQUENCE [LARGE SCALE GENOMIC DNA]</scope>
    <source>
        <strain evidence="10">CCUG 49571</strain>
    </source>
</reference>
<name>A0ABV9FGP1_9BACL</name>
<dbReference type="Proteomes" id="UP001596028">
    <property type="component" value="Unassembled WGS sequence"/>
</dbReference>
<keyword evidence="7" id="KW-0472">Membrane</keyword>
<evidence type="ECO:0000256" key="1">
    <source>
        <dbReference type="ARBA" id="ARBA00004196"/>
    </source>
</evidence>
<proteinExistence type="predicted"/>
<dbReference type="PANTHER" id="PTHR42838:SF2">
    <property type="entry name" value="NITROUS-OXIDE REDUCTASE"/>
    <property type="match status" value="1"/>
</dbReference>
<keyword evidence="3" id="KW-0186">Copper</keyword>
<evidence type="ECO:0000256" key="7">
    <source>
        <dbReference type="SAM" id="Phobius"/>
    </source>
</evidence>
<accession>A0ABV9FGP1</accession>
<keyword evidence="2" id="KW-0479">Metal-binding</keyword>
<evidence type="ECO:0000256" key="2">
    <source>
        <dbReference type="ARBA" id="ARBA00022723"/>
    </source>
</evidence>
<keyword evidence="7" id="KW-0812">Transmembrane</keyword>
<evidence type="ECO:0000256" key="6">
    <source>
        <dbReference type="ARBA" id="ARBA00047816"/>
    </source>
</evidence>
<comment type="caution">
    <text evidence="9">The sequence shown here is derived from an EMBL/GenBank/DDBJ whole genome shotgun (WGS) entry which is preliminary data.</text>
</comment>
<sequence length="157" mass="17433">MKLNMHRYEEIWLICGVSLLVAFMLVTGYQTFALDMGPPSHMETIDPQKVDQTAPFDKPGVHKIGDGEYEVVMTLESFAFSPYEIEIPAGSTVHFILTSKDVTHGFEVAGTNVNAMVMPGYIQKITQKFGEAGEYLVVCNEYCGAGHQYMSTIIKVV</sequence>